<dbReference type="Proteomes" id="UP000190951">
    <property type="component" value="Chromosome"/>
</dbReference>
<dbReference type="RefSeq" id="WP_077832234.1">
    <property type="nucleotide sequence ID" value="NZ_CP096983.1"/>
</dbReference>
<name>A0A1S8KZ92_9CLOT</name>
<keyword evidence="2" id="KW-1185">Reference proteome</keyword>
<dbReference type="AlphaFoldDB" id="A0A1S8KZ92"/>
<proteinExistence type="predicted"/>
<evidence type="ECO:0000313" key="1">
    <source>
        <dbReference type="EMBL" id="URZ12884.1"/>
    </source>
</evidence>
<gene>
    <name evidence="1" type="ORF">CROST_036290</name>
</gene>
<dbReference type="EMBL" id="CP096983">
    <property type="protein sequence ID" value="URZ12884.1"/>
    <property type="molecule type" value="Genomic_DNA"/>
</dbReference>
<dbReference type="STRING" id="84029.CROST_38410"/>
<sequence>MNQIYKRNKYIIVPVNSDYLVINTNKVFKKGHTHVKKINTAKMLIDFAIFKEIPKNPYFIGNLIRISDDETYIEKLKGLSLKNKELKLKVGS</sequence>
<accession>A0A1S8KZ92</accession>
<organism evidence="1 2">
    <name type="scientific">Clostridium felsineum</name>
    <dbReference type="NCBI Taxonomy" id="36839"/>
    <lineage>
        <taxon>Bacteria</taxon>
        <taxon>Bacillati</taxon>
        <taxon>Bacillota</taxon>
        <taxon>Clostridia</taxon>
        <taxon>Eubacteriales</taxon>
        <taxon>Clostridiaceae</taxon>
        <taxon>Clostridium</taxon>
    </lineage>
</organism>
<dbReference type="KEGG" id="crw:CROST_036290"/>
<evidence type="ECO:0000313" key="2">
    <source>
        <dbReference type="Proteomes" id="UP000190951"/>
    </source>
</evidence>
<protein>
    <submittedName>
        <fullName evidence="1">Uncharacterized protein</fullName>
    </submittedName>
</protein>
<reference evidence="1 2" key="1">
    <citation type="submission" date="2022-04" db="EMBL/GenBank/DDBJ databases">
        <title>Genome sequence of C. roseum typestrain.</title>
        <authorList>
            <person name="Poehlein A."/>
            <person name="Schoch T."/>
            <person name="Duerre P."/>
            <person name="Daniel R."/>
        </authorList>
    </citation>
    <scope>NUCLEOTIDE SEQUENCE [LARGE SCALE GENOMIC DNA]</scope>
    <source>
        <strain evidence="1 2">DSM 7320</strain>
    </source>
</reference>